<dbReference type="PROSITE" id="PS01279">
    <property type="entry name" value="PCMT"/>
    <property type="match status" value="1"/>
</dbReference>
<dbReference type="GO" id="GO:0005737">
    <property type="term" value="C:cytoplasm"/>
    <property type="evidence" value="ECO:0007669"/>
    <property type="project" value="UniProtKB-SubCell"/>
</dbReference>
<dbReference type="NCBIfam" id="TIGR00080">
    <property type="entry name" value="pimt"/>
    <property type="match status" value="1"/>
</dbReference>
<dbReference type="CDD" id="cd02440">
    <property type="entry name" value="AdoMet_MTases"/>
    <property type="match status" value="1"/>
</dbReference>
<comment type="catalytic activity">
    <reaction evidence="7">
        <text>[protein]-L-isoaspartate + S-adenosyl-L-methionine = [protein]-L-isoaspartate alpha-methyl ester + S-adenosyl-L-homocysteine</text>
        <dbReference type="Rhea" id="RHEA:12705"/>
        <dbReference type="Rhea" id="RHEA-COMP:12143"/>
        <dbReference type="Rhea" id="RHEA-COMP:12144"/>
        <dbReference type="ChEBI" id="CHEBI:57856"/>
        <dbReference type="ChEBI" id="CHEBI:59789"/>
        <dbReference type="ChEBI" id="CHEBI:90596"/>
        <dbReference type="ChEBI" id="CHEBI:90598"/>
        <dbReference type="EC" id="2.1.1.77"/>
    </reaction>
</comment>
<dbReference type="PANTHER" id="PTHR11579">
    <property type="entry name" value="PROTEIN-L-ISOASPARTATE O-METHYLTRANSFERASE"/>
    <property type="match status" value="1"/>
</dbReference>
<dbReference type="Proteomes" id="UP000295064">
    <property type="component" value="Unassembled WGS sequence"/>
</dbReference>
<dbReference type="OrthoDB" id="9772751at2"/>
<evidence type="ECO:0000256" key="1">
    <source>
        <dbReference type="ARBA" id="ARBA00004496"/>
    </source>
</evidence>
<organism evidence="8 9">
    <name type="scientific">Halanaerobium saccharolyticum</name>
    <dbReference type="NCBI Taxonomy" id="43595"/>
    <lineage>
        <taxon>Bacteria</taxon>
        <taxon>Bacillati</taxon>
        <taxon>Bacillota</taxon>
        <taxon>Clostridia</taxon>
        <taxon>Halanaerobiales</taxon>
        <taxon>Halanaerobiaceae</taxon>
        <taxon>Halanaerobium</taxon>
    </lineage>
</organism>
<dbReference type="EMBL" id="SNWX01000030">
    <property type="protein sequence ID" value="TDO78280.1"/>
    <property type="molecule type" value="Genomic_DNA"/>
</dbReference>
<feature type="active site" evidence="7">
    <location>
        <position position="63"/>
    </location>
</feature>
<keyword evidence="4 7" id="KW-0489">Methyltransferase</keyword>
<dbReference type="FunFam" id="3.40.50.150:FF:000010">
    <property type="entry name" value="Protein-L-isoaspartate O-methyltransferase"/>
    <property type="match status" value="1"/>
</dbReference>
<evidence type="ECO:0000256" key="2">
    <source>
        <dbReference type="ARBA" id="ARBA00005369"/>
    </source>
</evidence>
<comment type="caution">
    <text evidence="8">The sequence shown here is derived from an EMBL/GenBank/DDBJ whole genome shotgun (WGS) entry which is preliminary data.</text>
</comment>
<gene>
    <name evidence="7" type="primary">pcm</name>
    <name evidence="8" type="ORF">DFR79_13022</name>
</gene>
<comment type="function">
    <text evidence="7">Catalyzes the methyl esterification of L-isoaspartyl residues in peptides and proteins that result from spontaneous decomposition of normal L-aspartyl and L-asparaginyl residues. It plays a role in the repair and/or degradation of damaged proteins.</text>
</comment>
<comment type="similarity">
    <text evidence="2 7">Belongs to the methyltransferase superfamily. L-isoaspartyl/D-aspartyl protein methyltransferase family.</text>
</comment>
<reference evidence="8 9" key="1">
    <citation type="submission" date="2019-03" db="EMBL/GenBank/DDBJ databases">
        <title>Subsurface microbial communities from deep shales in Ohio and West Virginia, USA.</title>
        <authorList>
            <person name="Wrighton K."/>
        </authorList>
    </citation>
    <scope>NUCLEOTIDE SEQUENCE [LARGE SCALE GENOMIC DNA]</scope>
    <source>
        <strain evidence="8 9">MA284_T2</strain>
    </source>
</reference>
<protein>
    <recommendedName>
        <fullName evidence="7">Protein-L-isoaspartate O-methyltransferase</fullName>
        <ecNumber evidence="7">2.1.1.77</ecNumber>
    </recommendedName>
    <alternativeName>
        <fullName evidence="7">L-isoaspartyl protein carboxyl methyltransferase</fullName>
    </alternativeName>
    <alternativeName>
        <fullName evidence="7">Protein L-isoaspartyl methyltransferase</fullName>
    </alternativeName>
    <alternativeName>
        <fullName evidence="7">Protein-beta-aspartate methyltransferase</fullName>
        <shortName evidence="7">PIMT</shortName>
    </alternativeName>
</protein>
<dbReference type="HAMAP" id="MF_00090">
    <property type="entry name" value="PIMT"/>
    <property type="match status" value="1"/>
</dbReference>
<dbReference type="GO" id="GO:0032259">
    <property type="term" value="P:methylation"/>
    <property type="evidence" value="ECO:0007669"/>
    <property type="project" value="UniProtKB-KW"/>
</dbReference>
<dbReference type="Pfam" id="PF01135">
    <property type="entry name" value="PCMT"/>
    <property type="match status" value="1"/>
</dbReference>
<dbReference type="SUPFAM" id="SSF53335">
    <property type="entry name" value="S-adenosyl-L-methionine-dependent methyltransferases"/>
    <property type="match status" value="1"/>
</dbReference>
<dbReference type="InterPro" id="IPR029063">
    <property type="entry name" value="SAM-dependent_MTases_sf"/>
</dbReference>
<keyword evidence="6 7" id="KW-0949">S-adenosyl-L-methionine</keyword>
<sequence length="216" mass="24331">MERDFEKLRQQMVKEQLIKRGIEDQSVIDAFKKVPREKFMLEKNRHLAYEDGAQSIEEGQTISQPYIVASMLQALNLDQSDRVLEVGTGSGYAAALLAEIAAEVYTIERIEKLAEKAKAVLGELNYENVEVKVGDGSLGWEEKAPYDAIIVSAAAPYVPEKLQDQLKKGGRIIIPIGDRGGIQSLKLIKKKYNGKFKEEELEYVRFVPLLGEDSWK</sequence>
<keyword evidence="3 7" id="KW-0963">Cytoplasm</keyword>
<dbReference type="NCBIfam" id="NF001453">
    <property type="entry name" value="PRK00312.1"/>
    <property type="match status" value="1"/>
</dbReference>
<evidence type="ECO:0000256" key="5">
    <source>
        <dbReference type="ARBA" id="ARBA00022679"/>
    </source>
</evidence>
<evidence type="ECO:0000256" key="7">
    <source>
        <dbReference type="HAMAP-Rule" id="MF_00090"/>
    </source>
</evidence>
<dbReference type="EC" id="2.1.1.77" evidence="7"/>
<evidence type="ECO:0000256" key="4">
    <source>
        <dbReference type="ARBA" id="ARBA00022603"/>
    </source>
</evidence>
<evidence type="ECO:0000256" key="3">
    <source>
        <dbReference type="ARBA" id="ARBA00022490"/>
    </source>
</evidence>
<comment type="subcellular location">
    <subcellularLocation>
        <location evidence="1 7">Cytoplasm</location>
    </subcellularLocation>
</comment>
<evidence type="ECO:0000313" key="9">
    <source>
        <dbReference type="Proteomes" id="UP000295064"/>
    </source>
</evidence>
<dbReference type="AlphaFoldDB" id="A0A4R6LFF4"/>
<accession>A0A4R6LFF4</accession>
<dbReference type="PANTHER" id="PTHR11579:SF0">
    <property type="entry name" value="PROTEIN-L-ISOASPARTATE(D-ASPARTATE) O-METHYLTRANSFERASE"/>
    <property type="match status" value="1"/>
</dbReference>
<dbReference type="GO" id="GO:0004719">
    <property type="term" value="F:protein-L-isoaspartate (D-aspartate) O-methyltransferase activity"/>
    <property type="evidence" value="ECO:0007669"/>
    <property type="project" value="UniProtKB-UniRule"/>
</dbReference>
<dbReference type="RefSeq" id="WP_133516005.1">
    <property type="nucleotide sequence ID" value="NZ_SNWX01000030.1"/>
</dbReference>
<proteinExistence type="inferred from homology"/>
<evidence type="ECO:0000313" key="8">
    <source>
        <dbReference type="EMBL" id="TDO78280.1"/>
    </source>
</evidence>
<name>A0A4R6LFF4_9FIRM</name>
<dbReference type="InterPro" id="IPR000682">
    <property type="entry name" value="PCMT"/>
</dbReference>
<dbReference type="Gene3D" id="3.40.50.150">
    <property type="entry name" value="Vaccinia Virus protein VP39"/>
    <property type="match status" value="1"/>
</dbReference>
<keyword evidence="5 7" id="KW-0808">Transferase</keyword>
<evidence type="ECO:0000256" key="6">
    <source>
        <dbReference type="ARBA" id="ARBA00022691"/>
    </source>
</evidence>
<dbReference type="GO" id="GO:0030091">
    <property type="term" value="P:protein repair"/>
    <property type="evidence" value="ECO:0007669"/>
    <property type="project" value="UniProtKB-UniRule"/>
</dbReference>